<dbReference type="Gene3D" id="3.40.50.720">
    <property type="entry name" value="NAD(P)-binding Rossmann-like Domain"/>
    <property type="match status" value="1"/>
</dbReference>
<organism evidence="2 3">
    <name type="scientific">Devosia litorisediminis</name>
    <dbReference type="NCBI Taxonomy" id="2829817"/>
    <lineage>
        <taxon>Bacteria</taxon>
        <taxon>Pseudomonadati</taxon>
        <taxon>Pseudomonadota</taxon>
        <taxon>Alphaproteobacteria</taxon>
        <taxon>Hyphomicrobiales</taxon>
        <taxon>Devosiaceae</taxon>
        <taxon>Devosia</taxon>
    </lineage>
</organism>
<dbReference type="Proteomes" id="UP000678281">
    <property type="component" value="Unassembled WGS sequence"/>
</dbReference>
<dbReference type="InterPro" id="IPR011032">
    <property type="entry name" value="GroES-like_sf"/>
</dbReference>
<dbReference type="Pfam" id="PF08240">
    <property type="entry name" value="ADH_N"/>
    <property type="match status" value="1"/>
</dbReference>
<dbReference type="GO" id="GO:0016491">
    <property type="term" value="F:oxidoreductase activity"/>
    <property type="evidence" value="ECO:0007669"/>
    <property type="project" value="InterPro"/>
</dbReference>
<dbReference type="InterPro" id="IPR052733">
    <property type="entry name" value="Chloroplast_QOR"/>
</dbReference>
<dbReference type="InterPro" id="IPR013154">
    <property type="entry name" value="ADH-like_N"/>
</dbReference>
<name>A0A942EGA4_9HYPH</name>
<comment type="caution">
    <text evidence="2">The sequence shown here is derived from an EMBL/GenBank/DDBJ whole genome shotgun (WGS) entry which is preliminary data.</text>
</comment>
<dbReference type="CDD" id="cd08267">
    <property type="entry name" value="MDR1"/>
    <property type="match status" value="1"/>
</dbReference>
<reference evidence="2" key="1">
    <citation type="submission" date="2021-04" db="EMBL/GenBank/DDBJ databases">
        <title>Devosia litorisediminis sp. nov., isolated from a sand dune.</title>
        <authorList>
            <person name="Park S."/>
            <person name="Yoon J.-H."/>
        </authorList>
    </citation>
    <scope>NUCLEOTIDE SEQUENCE</scope>
    <source>
        <strain evidence="2">BSSL-BM10</strain>
    </source>
</reference>
<dbReference type="EMBL" id="JAGXTP010000001">
    <property type="protein sequence ID" value="MBS3849331.1"/>
    <property type="molecule type" value="Genomic_DNA"/>
</dbReference>
<feature type="domain" description="Enoyl reductase (ER)" evidence="1">
    <location>
        <begin position="10"/>
        <end position="318"/>
    </location>
</feature>
<evidence type="ECO:0000313" key="2">
    <source>
        <dbReference type="EMBL" id="MBS3849331.1"/>
    </source>
</evidence>
<evidence type="ECO:0000259" key="1">
    <source>
        <dbReference type="SMART" id="SM00829"/>
    </source>
</evidence>
<dbReference type="AlphaFoldDB" id="A0A942EGA4"/>
<dbReference type="RefSeq" id="WP_212658815.1">
    <property type="nucleotide sequence ID" value="NZ_JAGXTP010000001.1"/>
</dbReference>
<keyword evidence="3" id="KW-1185">Reference proteome</keyword>
<dbReference type="SUPFAM" id="SSF51735">
    <property type="entry name" value="NAD(P)-binding Rossmann-fold domains"/>
    <property type="match status" value="1"/>
</dbReference>
<gene>
    <name evidence="2" type="ORF">KD146_11550</name>
</gene>
<dbReference type="InterPro" id="IPR036291">
    <property type="entry name" value="NAD(P)-bd_dom_sf"/>
</dbReference>
<proteinExistence type="predicted"/>
<dbReference type="SUPFAM" id="SSF50129">
    <property type="entry name" value="GroES-like"/>
    <property type="match status" value="1"/>
</dbReference>
<dbReference type="InterPro" id="IPR020843">
    <property type="entry name" value="ER"/>
</dbReference>
<evidence type="ECO:0000313" key="3">
    <source>
        <dbReference type="Proteomes" id="UP000678281"/>
    </source>
</evidence>
<dbReference type="PANTHER" id="PTHR44013">
    <property type="entry name" value="ZINC-TYPE ALCOHOL DEHYDROGENASE-LIKE PROTEIN C16A3.02C"/>
    <property type="match status" value="1"/>
</dbReference>
<protein>
    <submittedName>
        <fullName evidence="2">NAD(P)-dependent alcohol dehydrogenase</fullName>
    </submittedName>
</protein>
<dbReference type="PANTHER" id="PTHR44013:SF1">
    <property type="entry name" value="ZINC-TYPE ALCOHOL DEHYDROGENASE-LIKE PROTEIN C16A3.02C"/>
    <property type="match status" value="1"/>
</dbReference>
<accession>A0A942EGA4</accession>
<dbReference type="Gene3D" id="3.90.180.10">
    <property type="entry name" value="Medium-chain alcohol dehydrogenases, catalytic domain"/>
    <property type="match status" value="1"/>
</dbReference>
<dbReference type="SMART" id="SM00829">
    <property type="entry name" value="PKS_ER"/>
    <property type="match status" value="1"/>
</dbReference>
<sequence>MKAAVQTAYGAPEVVTIIDIPKPVPKPGEVLVRIVATTVTSGDARLRAFRIPAAFWLPARLFLGISKPRKSVLGSEFSGIVEAVGAGVTRLKTGDRVFGMHVFDAHAQYKVVPQTAAVTALPQGMDFAEAAALPFGALTALHFLRLAKIAPGQKVLINGASGAVGSFAVQLAKHFGAEVTGICSARNLDMVRALGADHVIDYRQTDFSRNGIQYDVIMDTVDTVSVAQFERATPPTGQLIASNAGGGMMLRAGLRKLLGGRQIIVGVAGELLADIETLRDLAAAGVLQATIDSRVPFTEIVKAHALVDSGRKRGAVVVEVSAP</sequence>
<dbReference type="Pfam" id="PF13602">
    <property type="entry name" value="ADH_zinc_N_2"/>
    <property type="match status" value="1"/>
</dbReference>